<dbReference type="Gene3D" id="3.40.190.80">
    <property type="match status" value="1"/>
</dbReference>
<evidence type="ECO:0000256" key="6">
    <source>
        <dbReference type="ARBA" id="ARBA00022842"/>
    </source>
</evidence>
<evidence type="ECO:0000256" key="3">
    <source>
        <dbReference type="ARBA" id="ARBA00012633"/>
    </source>
</evidence>
<feature type="binding site" evidence="10">
    <location>
        <position position="71"/>
    </location>
    <ligand>
        <name>Mg(2+)</name>
        <dbReference type="ChEBI" id="CHEBI:18420"/>
        <label>1</label>
        <note>catalytic</note>
    </ligand>
</feature>
<dbReference type="EMBL" id="CENE01000013">
    <property type="protein sequence ID" value="CEQ41345.1"/>
    <property type="molecule type" value="Genomic_DNA"/>
</dbReference>
<keyword evidence="4 10" id="KW-0479">Metal-binding</keyword>
<dbReference type="InterPro" id="IPR000760">
    <property type="entry name" value="Inositol_monophosphatase-like"/>
</dbReference>
<dbReference type="InterPro" id="IPR020583">
    <property type="entry name" value="Inositol_monoP_metal-BS"/>
</dbReference>
<dbReference type="CDD" id="cd01517">
    <property type="entry name" value="PAP_phosphatase"/>
    <property type="match status" value="1"/>
</dbReference>
<dbReference type="OrthoDB" id="411145at2759"/>
<comment type="catalytic activity">
    <reaction evidence="9">
        <text>3'-phosphoadenylyl sulfate + H2O = adenosine 5'-phosphosulfate + phosphate</text>
        <dbReference type="Rhea" id="RHEA:77639"/>
        <dbReference type="ChEBI" id="CHEBI:15377"/>
        <dbReference type="ChEBI" id="CHEBI:43474"/>
        <dbReference type="ChEBI" id="CHEBI:58243"/>
        <dbReference type="ChEBI" id="CHEBI:58339"/>
        <dbReference type="EC" id="3.1.3.7"/>
    </reaction>
    <physiologicalReaction direction="left-to-right" evidence="9">
        <dbReference type="Rhea" id="RHEA:77640"/>
    </physiologicalReaction>
</comment>
<dbReference type="Gene3D" id="3.30.540.10">
    <property type="entry name" value="Fructose-1,6-Bisphosphatase, subunit A, domain 1"/>
    <property type="match status" value="1"/>
</dbReference>
<feature type="binding site" evidence="10">
    <location>
        <position position="146"/>
    </location>
    <ligand>
        <name>Mg(2+)</name>
        <dbReference type="ChEBI" id="CHEBI:18420"/>
        <label>1</label>
        <note>catalytic</note>
    </ligand>
</feature>
<evidence type="ECO:0000313" key="11">
    <source>
        <dbReference type="EMBL" id="CEQ41345.1"/>
    </source>
</evidence>
<gene>
    <name evidence="11" type="primary">SPOSA6832_03068</name>
</gene>
<comment type="similarity">
    <text evidence="2">Belongs to the inositol monophosphatase superfamily.</text>
</comment>
<feature type="binding site" evidence="10">
    <location>
        <position position="328"/>
    </location>
    <ligand>
        <name>Mg(2+)</name>
        <dbReference type="ChEBI" id="CHEBI:18420"/>
        <label>1</label>
        <note>catalytic</note>
    </ligand>
</feature>
<dbReference type="NCBIfam" id="TIGR01330">
    <property type="entry name" value="bisphos_HAL2"/>
    <property type="match status" value="1"/>
</dbReference>
<keyword evidence="12" id="KW-1185">Reference proteome</keyword>
<evidence type="ECO:0000256" key="9">
    <source>
        <dbReference type="ARBA" id="ARBA00044484"/>
    </source>
</evidence>
<evidence type="ECO:0000256" key="10">
    <source>
        <dbReference type="PIRSR" id="PIRSR600760-2"/>
    </source>
</evidence>
<evidence type="ECO:0000256" key="1">
    <source>
        <dbReference type="ARBA" id="ARBA00001946"/>
    </source>
</evidence>
<keyword evidence="5" id="KW-0378">Hydrolase</keyword>
<feature type="binding site" evidence="10">
    <location>
        <position position="149"/>
    </location>
    <ligand>
        <name>Mg(2+)</name>
        <dbReference type="ChEBI" id="CHEBI:18420"/>
        <label>1</label>
        <note>catalytic</note>
    </ligand>
</feature>
<accession>A0A0D6EP26</accession>
<dbReference type="GO" id="GO:0000103">
    <property type="term" value="P:sulfate assimilation"/>
    <property type="evidence" value="ECO:0007669"/>
    <property type="project" value="TreeGrafter"/>
</dbReference>
<reference evidence="12" key="1">
    <citation type="submission" date="2015-02" db="EMBL/GenBank/DDBJ databases">
        <authorList>
            <person name="Gon?alves P."/>
        </authorList>
    </citation>
    <scope>NUCLEOTIDE SEQUENCE [LARGE SCALE GENOMIC DNA]</scope>
</reference>
<dbReference type="AlphaFoldDB" id="A0A0D6EP26"/>
<dbReference type="InterPro" id="IPR006239">
    <property type="entry name" value="DPNP"/>
</dbReference>
<dbReference type="PANTHER" id="PTHR43200">
    <property type="entry name" value="PHOSPHATASE"/>
    <property type="match status" value="1"/>
</dbReference>
<dbReference type="GO" id="GO:0008441">
    <property type="term" value="F:3'(2'),5'-bisphosphate nucleotidase activity"/>
    <property type="evidence" value="ECO:0007669"/>
    <property type="project" value="UniProtKB-EC"/>
</dbReference>
<sequence>MSNLYAQEQQVAISAVLKASLVAQKVQDQLIGSGGVQKKDKSPVTVGDYTSQALISSLLFAHFPSDQIVGEEDSSELQTPENSTTKANIVRLANEALSDVLPVAQEEAAWAPVKAQGGDKSEKEWLEIIDRGNSTGGKEGRHWALDPIDGTKGFLRGGQYAVCLGLLKDGEVVLGVMGCPNLPVDPKQPEGEKGALFVAVKGQGAFQRSFTSPTLTPIRMASLPSLSAASFCESVEAGHSDHGTNARIAALLGITKDSVRMDSQAKYCSIARGDGDIYLRLPVSETYEEKIWVCFALLYSRFPFAIRACRALDDAYGSSLRVHAHAQDHSSGSLLVAEAGGIVSDMHGKPLDFSLGRTLKGNKGVVAAHRDWHAKVIEAVKQAVEESKQ</sequence>
<evidence type="ECO:0000256" key="7">
    <source>
        <dbReference type="ARBA" id="ARBA00044466"/>
    </source>
</evidence>
<evidence type="ECO:0000256" key="2">
    <source>
        <dbReference type="ARBA" id="ARBA00009759"/>
    </source>
</evidence>
<dbReference type="EC" id="3.1.3.7" evidence="3"/>
<comment type="catalytic activity">
    <reaction evidence="7">
        <text>adenosine 2',5'-bisphosphate + H2O = AMP + phosphate</text>
        <dbReference type="Rhea" id="RHEA:77643"/>
        <dbReference type="ChEBI" id="CHEBI:15377"/>
        <dbReference type="ChEBI" id="CHEBI:43474"/>
        <dbReference type="ChEBI" id="CHEBI:194156"/>
        <dbReference type="ChEBI" id="CHEBI:456215"/>
        <dbReference type="EC" id="3.1.3.7"/>
    </reaction>
    <physiologicalReaction direction="left-to-right" evidence="7">
        <dbReference type="Rhea" id="RHEA:77644"/>
    </physiologicalReaction>
</comment>
<dbReference type="GO" id="GO:0046872">
    <property type="term" value="F:metal ion binding"/>
    <property type="evidence" value="ECO:0007669"/>
    <property type="project" value="UniProtKB-KW"/>
</dbReference>
<proteinExistence type="inferred from homology"/>
<dbReference type="PROSITE" id="PS00629">
    <property type="entry name" value="IMP_1"/>
    <property type="match status" value="1"/>
</dbReference>
<evidence type="ECO:0000313" key="12">
    <source>
        <dbReference type="Proteomes" id="UP000243876"/>
    </source>
</evidence>
<evidence type="ECO:0000256" key="5">
    <source>
        <dbReference type="ARBA" id="ARBA00022801"/>
    </source>
</evidence>
<dbReference type="Proteomes" id="UP000243876">
    <property type="component" value="Unassembled WGS sequence"/>
</dbReference>
<dbReference type="PANTHER" id="PTHR43200:SF6">
    <property type="entry name" value="3'(2'),5'-BISPHOSPHATE NUCLEOTIDASE"/>
    <property type="match status" value="1"/>
</dbReference>
<evidence type="ECO:0000256" key="4">
    <source>
        <dbReference type="ARBA" id="ARBA00022723"/>
    </source>
</evidence>
<dbReference type="Pfam" id="PF00459">
    <property type="entry name" value="Inositol_P"/>
    <property type="match status" value="2"/>
</dbReference>
<name>A0A0D6EP26_SPOSA</name>
<comment type="catalytic activity">
    <reaction evidence="8">
        <text>adenosine 3',5'-bisphosphate + H2O = AMP + phosphate</text>
        <dbReference type="Rhea" id="RHEA:10040"/>
        <dbReference type="ChEBI" id="CHEBI:15377"/>
        <dbReference type="ChEBI" id="CHEBI:43474"/>
        <dbReference type="ChEBI" id="CHEBI:58343"/>
        <dbReference type="ChEBI" id="CHEBI:456215"/>
        <dbReference type="EC" id="3.1.3.7"/>
    </reaction>
    <physiologicalReaction direction="left-to-right" evidence="8">
        <dbReference type="Rhea" id="RHEA:10041"/>
    </physiologicalReaction>
</comment>
<dbReference type="InterPro" id="IPR051090">
    <property type="entry name" value="Inositol_monoP_superfamily"/>
</dbReference>
<evidence type="ECO:0000256" key="8">
    <source>
        <dbReference type="ARBA" id="ARBA00044479"/>
    </source>
</evidence>
<dbReference type="SUPFAM" id="SSF56655">
    <property type="entry name" value="Carbohydrate phosphatase"/>
    <property type="match status" value="2"/>
</dbReference>
<protein>
    <recommendedName>
        <fullName evidence="3">3'(2'),5'-bisphosphate nucleotidase</fullName>
        <ecNumber evidence="3">3.1.3.7</ecNumber>
    </recommendedName>
</protein>
<keyword evidence="6 10" id="KW-0460">Magnesium</keyword>
<organism evidence="11 12">
    <name type="scientific">Sporidiobolus salmonicolor</name>
    <name type="common">Yeast-like fungus</name>
    <name type="synonym">Sporobolomyces salmonicolor</name>
    <dbReference type="NCBI Taxonomy" id="5005"/>
    <lineage>
        <taxon>Eukaryota</taxon>
        <taxon>Fungi</taxon>
        <taxon>Dikarya</taxon>
        <taxon>Basidiomycota</taxon>
        <taxon>Pucciniomycotina</taxon>
        <taxon>Microbotryomycetes</taxon>
        <taxon>Sporidiobolales</taxon>
        <taxon>Sporidiobolaceae</taxon>
        <taxon>Sporobolomyces</taxon>
    </lineage>
</organism>
<feature type="binding site" evidence="10">
    <location>
        <position position="148"/>
    </location>
    <ligand>
        <name>Mg(2+)</name>
        <dbReference type="ChEBI" id="CHEBI:18420"/>
        <label>1</label>
        <note>catalytic</note>
    </ligand>
</feature>
<comment type="cofactor">
    <cofactor evidence="1 10">
        <name>Mg(2+)</name>
        <dbReference type="ChEBI" id="CHEBI:18420"/>
    </cofactor>
</comment>